<evidence type="ECO:0000256" key="2">
    <source>
        <dbReference type="ARBA" id="ARBA00022692"/>
    </source>
</evidence>
<feature type="transmembrane region" description="Helical" evidence="6">
    <location>
        <begin position="135"/>
        <end position="155"/>
    </location>
</feature>
<keyword evidence="8" id="KW-1185">Reference proteome</keyword>
<keyword evidence="2 6" id="KW-0812">Transmembrane</keyword>
<evidence type="ECO:0000313" key="7">
    <source>
        <dbReference type="EMBL" id="CAH2717424.1"/>
    </source>
</evidence>
<feature type="transmembrane region" description="Helical" evidence="6">
    <location>
        <begin position="107"/>
        <end position="128"/>
    </location>
</feature>
<feature type="transmembrane region" description="Helical" evidence="6">
    <location>
        <begin position="389"/>
        <end position="411"/>
    </location>
</feature>
<sequence>MANKKYLFLHEVTEQIKSKEAKKYVADELGYHLQEAKKLWMDKGLPEAEAEEKAIEQMGSPSKLGKQMNKLHKPKVDWFMIILLVTTLGLGFLPLVSLGYMEDTRHFSIVKGVTVLLGATVAVGIMLIDFRKWKTWGWLFFSLGIIFLLAIRFFSNTMINGVPLLRIPSIITLESSMALPFFFLSWASFFSNERFKIWQVIILFFIPFLLFFSVPSIANTFMYTCMVIVMLWWSRFSRKTILAIMGITFGLFMVIGIQFLKTFQIERILVYLNPEKYSSGVGYLILRVKELMGKAGWFGNPVNKEFIPSAHTDFVFVSLTYMYGWLFAIALVIILSLIMVRFIVISNKIHDCFAKLLLIGATALYGVQLASNIGMALGVFPLTSISLPFISYGLMPVLLNSFLIGMVLSVYRRKDLISTRFC</sequence>
<protein>
    <submittedName>
        <fullName evidence="7">Peptidoglycan glycosyltransferase MrdB</fullName>
        <ecNumber evidence="7">2.4.1.129</ecNumber>
    </submittedName>
</protein>
<organism evidence="7 8">
    <name type="scientific">Neobacillus rhizosphaerae</name>
    <dbReference type="NCBI Taxonomy" id="2880965"/>
    <lineage>
        <taxon>Bacteria</taxon>
        <taxon>Bacillati</taxon>
        <taxon>Bacillota</taxon>
        <taxon>Bacilli</taxon>
        <taxon>Bacillales</taxon>
        <taxon>Bacillaceae</taxon>
        <taxon>Neobacillus</taxon>
    </lineage>
</organism>
<feature type="transmembrane region" description="Helical" evidence="6">
    <location>
        <begin position="241"/>
        <end position="260"/>
    </location>
</feature>
<feature type="transmembrane region" description="Helical" evidence="6">
    <location>
        <begin position="197"/>
        <end position="214"/>
    </location>
</feature>
<feature type="transmembrane region" description="Helical" evidence="6">
    <location>
        <begin position="78"/>
        <end position="101"/>
    </location>
</feature>
<comment type="subcellular location">
    <subcellularLocation>
        <location evidence="1">Membrane</location>
        <topology evidence="1">Multi-pass membrane protein</topology>
    </subcellularLocation>
</comment>
<evidence type="ECO:0000256" key="1">
    <source>
        <dbReference type="ARBA" id="ARBA00004141"/>
    </source>
</evidence>
<evidence type="ECO:0000256" key="3">
    <source>
        <dbReference type="ARBA" id="ARBA00022960"/>
    </source>
</evidence>
<dbReference type="PANTHER" id="PTHR30474">
    <property type="entry name" value="CELL CYCLE PROTEIN"/>
    <property type="match status" value="1"/>
</dbReference>
<feature type="transmembrane region" description="Helical" evidence="6">
    <location>
        <begin position="322"/>
        <end position="344"/>
    </location>
</feature>
<keyword evidence="5 6" id="KW-0472">Membrane</keyword>
<feature type="transmembrane region" description="Helical" evidence="6">
    <location>
        <begin position="356"/>
        <end position="377"/>
    </location>
</feature>
<feature type="transmembrane region" description="Helical" evidence="6">
    <location>
        <begin position="167"/>
        <end position="190"/>
    </location>
</feature>
<evidence type="ECO:0000256" key="6">
    <source>
        <dbReference type="SAM" id="Phobius"/>
    </source>
</evidence>
<proteinExistence type="predicted"/>
<comment type="caution">
    <text evidence="7">The sequence shown here is derived from an EMBL/GenBank/DDBJ whole genome shotgun (WGS) entry which is preliminary data.</text>
</comment>
<gene>
    <name evidence="7" type="primary">mrdB_2</name>
    <name evidence="7" type="ORF">BACCIP111895_04616</name>
</gene>
<dbReference type="NCBIfam" id="NF038403">
    <property type="entry name" value="perm_prefix_1"/>
    <property type="match status" value="1"/>
</dbReference>
<name>A0ABM9EXP5_9BACI</name>
<dbReference type="PANTHER" id="PTHR30474:SF1">
    <property type="entry name" value="PEPTIDOGLYCAN GLYCOSYLTRANSFERASE MRDB"/>
    <property type="match status" value="1"/>
</dbReference>
<evidence type="ECO:0000256" key="4">
    <source>
        <dbReference type="ARBA" id="ARBA00022989"/>
    </source>
</evidence>
<dbReference type="RefSeq" id="WP_248737638.1">
    <property type="nucleotide sequence ID" value="NZ_CALBWS010000047.1"/>
</dbReference>
<accession>A0ABM9EXP5</accession>
<dbReference type="EMBL" id="CALBWS010000047">
    <property type="protein sequence ID" value="CAH2717424.1"/>
    <property type="molecule type" value="Genomic_DNA"/>
</dbReference>
<evidence type="ECO:0000313" key="8">
    <source>
        <dbReference type="Proteomes" id="UP000838308"/>
    </source>
</evidence>
<dbReference type="Pfam" id="PF01098">
    <property type="entry name" value="FTSW_RODA_SPOVE"/>
    <property type="match status" value="1"/>
</dbReference>
<reference evidence="7" key="1">
    <citation type="submission" date="2022-04" db="EMBL/GenBank/DDBJ databases">
        <authorList>
            <person name="Criscuolo A."/>
        </authorList>
    </citation>
    <scope>NUCLEOTIDE SEQUENCE</scope>
    <source>
        <strain evidence="7">CIP111895</strain>
    </source>
</reference>
<keyword evidence="7" id="KW-0328">Glycosyltransferase</keyword>
<dbReference type="InterPro" id="IPR001182">
    <property type="entry name" value="FtsW/RodA"/>
</dbReference>
<dbReference type="InterPro" id="IPR047928">
    <property type="entry name" value="Perm_prefix_1"/>
</dbReference>
<keyword evidence="3" id="KW-0133">Cell shape</keyword>
<keyword evidence="4 6" id="KW-1133">Transmembrane helix</keyword>
<keyword evidence="7" id="KW-0808">Transferase</keyword>
<dbReference type="Proteomes" id="UP000838308">
    <property type="component" value="Unassembled WGS sequence"/>
</dbReference>
<dbReference type="GO" id="GO:0016757">
    <property type="term" value="F:glycosyltransferase activity"/>
    <property type="evidence" value="ECO:0007669"/>
    <property type="project" value="UniProtKB-KW"/>
</dbReference>
<evidence type="ECO:0000256" key="5">
    <source>
        <dbReference type="ARBA" id="ARBA00023136"/>
    </source>
</evidence>
<dbReference type="EC" id="2.4.1.129" evidence="7"/>